<reference evidence="3" key="1">
    <citation type="submission" date="2020-03" db="EMBL/GenBank/DDBJ databases">
        <title>The deep terrestrial virosphere.</title>
        <authorList>
            <person name="Holmfeldt K."/>
            <person name="Nilsson E."/>
            <person name="Simone D."/>
            <person name="Lopez-Fernandez M."/>
            <person name="Wu X."/>
            <person name="de Brujin I."/>
            <person name="Lundin D."/>
            <person name="Andersson A."/>
            <person name="Bertilsson S."/>
            <person name="Dopson M."/>
        </authorList>
    </citation>
    <scope>NUCLEOTIDE SEQUENCE</scope>
    <source>
        <strain evidence="3">MM415A01453</strain>
        <strain evidence="2">MM415B00433</strain>
    </source>
</reference>
<proteinExistence type="predicted"/>
<evidence type="ECO:0000313" key="3">
    <source>
        <dbReference type="EMBL" id="QJA76742.1"/>
    </source>
</evidence>
<accession>A0A6M3K5N8</accession>
<evidence type="ECO:0000313" key="2">
    <source>
        <dbReference type="EMBL" id="QJA65124.1"/>
    </source>
</evidence>
<dbReference type="EMBL" id="MT141532">
    <property type="protein sequence ID" value="QJA65124.1"/>
    <property type="molecule type" value="Genomic_DNA"/>
</dbReference>
<dbReference type="AlphaFoldDB" id="A0A6M3K5N8"/>
<keyword evidence="1" id="KW-1133">Transmembrane helix</keyword>
<protein>
    <submittedName>
        <fullName evidence="3">Uncharacterized protein</fullName>
    </submittedName>
</protein>
<name>A0A6M3K5N8_9ZZZZ</name>
<keyword evidence="1" id="KW-0812">Transmembrane</keyword>
<evidence type="ECO:0000256" key="1">
    <source>
        <dbReference type="SAM" id="Phobius"/>
    </source>
</evidence>
<feature type="transmembrane region" description="Helical" evidence="1">
    <location>
        <begin position="71"/>
        <end position="89"/>
    </location>
</feature>
<dbReference type="EMBL" id="MT142240">
    <property type="protein sequence ID" value="QJA76742.1"/>
    <property type="molecule type" value="Genomic_DNA"/>
</dbReference>
<gene>
    <name evidence="3" type="ORF">MM415A01453_0025</name>
    <name evidence="2" type="ORF">MM415B00433_0032</name>
</gene>
<keyword evidence="1" id="KW-0472">Membrane</keyword>
<organism evidence="3">
    <name type="scientific">viral metagenome</name>
    <dbReference type="NCBI Taxonomy" id="1070528"/>
    <lineage>
        <taxon>unclassified sequences</taxon>
        <taxon>metagenomes</taxon>
        <taxon>organismal metagenomes</taxon>
    </lineage>
</organism>
<sequence length="93" mass="9917">MDTLDVGRKGYKFTNAIDPLTGIMDAISGIGQGVGGVFSWLEKKQEGKNYQSQAELDAIRGLEARKRTTSIIIGAVALVALVVGGIVIVRKLK</sequence>